<name>W0RJH3_9BACT</name>
<dbReference type="InterPro" id="IPR000719">
    <property type="entry name" value="Prot_kinase_dom"/>
</dbReference>
<feature type="transmembrane region" description="Helical" evidence="9">
    <location>
        <begin position="320"/>
        <end position="338"/>
    </location>
</feature>
<dbReference type="FunFam" id="1.10.510.10:FF:000021">
    <property type="entry name" value="Serine/threonine protein kinase"/>
    <property type="match status" value="1"/>
</dbReference>
<evidence type="ECO:0000256" key="5">
    <source>
        <dbReference type="ARBA" id="ARBA00022777"/>
    </source>
</evidence>
<keyword evidence="2" id="KW-0723">Serine/threonine-protein kinase</keyword>
<keyword evidence="9" id="KW-0472">Membrane</keyword>
<dbReference type="Proteomes" id="UP000019151">
    <property type="component" value="Chromosome"/>
</dbReference>
<keyword evidence="4 7" id="KW-0547">Nucleotide-binding</keyword>
<evidence type="ECO:0000256" key="4">
    <source>
        <dbReference type="ARBA" id="ARBA00022741"/>
    </source>
</evidence>
<dbReference type="InParanoid" id="W0RJH3"/>
<feature type="transmembrane region" description="Helical" evidence="9">
    <location>
        <begin position="416"/>
        <end position="436"/>
    </location>
</feature>
<dbReference type="CDD" id="cd14014">
    <property type="entry name" value="STKc_PknB_like"/>
    <property type="match status" value="1"/>
</dbReference>
<evidence type="ECO:0000256" key="9">
    <source>
        <dbReference type="SAM" id="Phobius"/>
    </source>
</evidence>
<feature type="binding site" evidence="7">
    <location>
        <position position="45"/>
    </location>
    <ligand>
        <name>ATP</name>
        <dbReference type="ChEBI" id="CHEBI:30616"/>
    </ligand>
</feature>
<dbReference type="PANTHER" id="PTHR43289">
    <property type="entry name" value="MITOGEN-ACTIVATED PROTEIN KINASE KINASE KINASE 20-RELATED"/>
    <property type="match status" value="1"/>
</dbReference>
<dbReference type="Gene3D" id="3.30.200.20">
    <property type="entry name" value="Phosphorylase Kinase, domain 1"/>
    <property type="match status" value="1"/>
</dbReference>
<keyword evidence="9" id="KW-1133">Transmembrane helix</keyword>
<dbReference type="AlphaFoldDB" id="W0RJH3"/>
<dbReference type="PANTHER" id="PTHR43289:SF6">
    <property type="entry name" value="SERINE_THREONINE-PROTEIN KINASE NEKL-3"/>
    <property type="match status" value="1"/>
</dbReference>
<keyword evidence="12" id="KW-1185">Reference proteome</keyword>
<evidence type="ECO:0000256" key="3">
    <source>
        <dbReference type="ARBA" id="ARBA00022679"/>
    </source>
</evidence>
<evidence type="ECO:0000259" key="10">
    <source>
        <dbReference type="PROSITE" id="PS50011"/>
    </source>
</evidence>
<dbReference type="EMBL" id="CP007128">
    <property type="protein sequence ID" value="AHG90582.1"/>
    <property type="molecule type" value="Genomic_DNA"/>
</dbReference>
<dbReference type="GO" id="GO:0005524">
    <property type="term" value="F:ATP binding"/>
    <property type="evidence" value="ECO:0007669"/>
    <property type="project" value="UniProtKB-UniRule"/>
</dbReference>
<reference evidence="11 12" key="1">
    <citation type="journal article" date="2014" name="Genome Announc.">
        <title>Genome Sequence and Methylome of Soil Bacterium Gemmatirosa kalamazoonensis KBS708T, a Member of the Rarely Cultivated Gemmatimonadetes Phylum.</title>
        <authorList>
            <person name="Debruyn J.M."/>
            <person name="Radosevich M."/>
            <person name="Wommack K.E."/>
            <person name="Polson S.W."/>
            <person name="Hauser L.J."/>
            <person name="Fawaz M.N."/>
            <person name="Korlach J."/>
            <person name="Tsai Y.C."/>
        </authorList>
    </citation>
    <scope>NUCLEOTIDE SEQUENCE [LARGE SCALE GENOMIC DNA]</scope>
    <source>
        <strain evidence="11 12">KBS708</strain>
    </source>
</reference>
<dbReference type="SUPFAM" id="SSF56112">
    <property type="entry name" value="Protein kinase-like (PK-like)"/>
    <property type="match status" value="1"/>
</dbReference>
<evidence type="ECO:0000313" key="12">
    <source>
        <dbReference type="Proteomes" id="UP000019151"/>
    </source>
</evidence>
<dbReference type="OrthoDB" id="9801841at2"/>
<keyword evidence="6 7" id="KW-0067">ATP-binding</keyword>
<feature type="transmembrane region" description="Helical" evidence="9">
    <location>
        <begin position="389"/>
        <end position="410"/>
    </location>
</feature>
<dbReference type="HOGENOM" id="CLU_029771_0_0_0"/>
<evidence type="ECO:0000256" key="1">
    <source>
        <dbReference type="ARBA" id="ARBA00012513"/>
    </source>
</evidence>
<feature type="region of interest" description="Disordered" evidence="8">
    <location>
        <begin position="528"/>
        <end position="553"/>
    </location>
</feature>
<accession>W0RJH3</accession>
<dbReference type="PROSITE" id="PS00108">
    <property type="entry name" value="PROTEIN_KINASE_ST"/>
    <property type="match status" value="1"/>
</dbReference>
<dbReference type="Gene3D" id="1.10.510.10">
    <property type="entry name" value="Transferase(Phosphotransferase) domain 1"/>
    <property type="match status" value="1"/>
</dbReference>
<evidence type="ECO:0000256" key="7">
    <source>
        <dbReference type="PROSITE-ProRule" id="PRU10141"/>
    </source>
</evidence>
<keyword evidence="9" id="KW-0812">Transmembrane</keyword>
<dbReference type="STRING" id="861299.J421_3045"/>
<gene>
    <name evidence="11" type="ORF">J421_3045</name>
</gene>
<keyword evidence="5 11" id="KW-0418">Kinase</keyword>
<dbReference type="EC" id="2.7.11.1" evidence="1"/>
<dbReference type="InterPro" id="IPR011009">
    <property type="entry name" value="Kinase-like_dom_sf"/>
</dbReference>
<dbReference type="GO" id="GO:0004674">
    <property type="term" value="F:protein serine/threonine kinase activity"/>
    <property type="evidence" value="ECO:0007669"/>
    <property type="project" value="UniProtKB-KW"/>
</dbReference>
<evidence type="ECO:0000256" key="6">
    <source>
        <dbReference type="ARBA" id="ARBA00022840"/>
    </source>
</evidence>
<dbReference type="InterPro" id="IPR017441">
    <property type="entry name" value="Protein_kinase_ATP_BS"/>
</dbReference>
<dbReference type="KEGG" id="gba:J421_3045"/>
<dbReference type="eggNOG" id="COG0515">
    <property type="taxonomic scope" value="Bacteria"/>
</dbReference>
<evidence type="ECO:0000313" key="11">
    <source>
        <dbReference type="EMBL" id="AHG90582.1"/>
    </source>
</evidence>
<proteinExistence type="predicted"/>
<dbReference type="InterPro" id="IPR008271">
    <property type="entry name" value="Ser/Thr_kinase_AS"/>
</dbReference>
<dbReference type="Pfam" id="PF00069">
    <property type="entry name" value="Pkinase"/>
    <property type="match status" value="1"/>
</dbReference>
<dbReference type="RefSeq" id="WP_025412050.1">
    <property type="nucleotide sequence ID" value="NZ_CP007128.1"/>
</dbReference>
<feature type="domain" description="Protein kinase" evidence="10">
    <location>
        <begin position="16"/>
        <end position="275"/>
    </location>
</feature>
<dbReference type="PROSITE" id="PS00107">
    <property type="entry name" value="PROTEIN_KINASE_ATP"/>
    <property type="match status" value="1"/>
</dbReference>
<sequence>MDSEILALQEAARGRFSIERELGRGGMGVVVLARDLALDRAVALKVLPVTLARQPALRERFLREARTAAGLSHPNVVPIHAVEEHDDVVFFVMGYVDGETLARRVSRVGPLSPADATRLVQEVAWALAYAHGRGIVHRDIKPDNILIERATGRALVTDFGIARVADATRALTIDGHVMGTAQFMSPEQAAGEKVDGRSDLYSLGVVAFLALTGALPFEAESVTALLAMQVTRPAPPVASRRPGIPARLATAIDRCLAKQPDDRFPSAEALADALTEVETRTVDVPPQVRNFQRVAEQSTMMLFIVTVFSLVSLPGSGSRWPAIIGGPVGAIAAVLLDLGRRARQLLIDGYGAGDVIRAFVVERDAREAEVAVMYSGKRQARIARMRRRAFIVAGTCMPLAIALLFTRRLLHWPKPLSIGLAMPFYIAAIVALIIGLNSSPKAERRSWAFAGRLWRSGFTLFFFRLAGLGVRAEDRAAPSLDPTRADVVLPDAVRRDLPELPKLLERYDATLAALRRREEDVERALAEVGPGAAGDGGDGAWRADTPSSAEGAGVTTRAVLLSRRLSLVSDLRSALELVRAQRTDVVAAHENVRIQLARVRAGIARSADLQPDAATLQSMLDAAQPGG</sequence>
<protein>
    <recommendedName>
        <fullName evidence="1">non-specific serine/threonine protein kinase</fullName>
        <ecNumber evidence="1">2.7.11.1</ecNumber>
    </recommendedName>
</protein>
<keyword evidence="3" id="KW-0808">Transferase</keyword>
<evidence type="ECO:0000256" key="8">
    <source>
        <dbReference type="SAM" id="MobiDB-lite"/>
    </source>
</evidence>
<dbReference type="SMART" id="SM00220">
    <property type="entry name" value="S_TKc"/>
    <property type="match status" value="1"/>
</dbReference>
<dbReference type="PROSITE" id="PS50011">
    <property type="entry name" value="PROTEIN_KINASE_DOM"/>
    <property type="match status" value="1"/>
</dbReference>
<evidence type="ECO:0000256" key="2">
    <source>
        <dbReference type="ARBA" id="ARBA00022527"/>
    </source>
</evidence>
<organism evidence="11 12">
    <name type="scientific">Gemmatirosa kalamazoonensis</name>
    <dbReference type="NCBI Taxonomy" id="861299"/>
    <lineage>
        <taxon>Bacteria</taxon>
        <taxon>Pseudomonadati</taxon>
        <taxon>Gemmatimonadota</taxon>
        <taxon>Gemmatimonadia</taxon>
        <taxon>Gemmatimonadales</taxon>
        <taxon>Gemmatimonadaceae</taxon>
        <taxon>Gemmatirosa</taxon>
    </lineage>
</organism>